<dbReference type="RefSeq" id="WP_345451073.1">
    <property type="nucleotide sequence ID" value="NZ_BAABKK010000024.1"/>
</dbReference>
<dbReference type="InterPro" id="IPR012349">
    <property type="entry name" value="Split_barrel_FMN-bd"/>
</dbReference>
<proteinExistence type="predicted"/>
<comment type="caution">
    <text evidence="1">The sequence shown here is derived from an EMBL/GenBank/DDBJ whole genome shotgun (WGS) entry which is preliminary data.</text>
</comment>
<name>A0ABP9SLM0_9MICC</name>
<dbReference type="EMBL" id="BAABKK010000024">
    <property type="protein sequence ID" value="GAA5198162.1"/>
    <property type="molecule type" value="Genomic_DNA"/>
</dbReference>
<evidence type="ECO:0000313" key="1">
    <source>
        <dbReference type="EMBL" id="GAA5198162.1"/>
    </source>
</evidence>
<dbReference type="SUPFAM" id="SSF50475">
    <property type="entry name" value="FMN-binding split barrel"/>
    <property type="match status" value="1"/>
</dbReference>
<keyword evidence="2" id="KW-1185">Reference proteome</keyword>
<dbReference type="Pfam" id="PF12900">
    <property type="entry name" value="Pyridox_ox_2"/>
    <property type="match status" value="1"/>
</dbReference>
<protein>
    <recommendedName>
        <fullName evidence="3">Pyridoxamine 5'-phosphate oxidase family protein</fullName>
    </recommendedName>
</protein>
<organism evidence="1 2">
    <name type="scientific">Arthrobacter gyeryongensis</name>
    <dbReference type="NCBI Taxonomy" id="1650592"/>
    <lineage>
        <taxon>Bacteria</taxon>
        <taxon>Bacillati</taxon>
        <taxon>Actinomycetota</taxon>
        <taxon>Actinomycetes</taxon>
        <taxon>Micrococcales</taxon>
        <taxon>Micrococcaceae</taxon>
        <taxon>Arthrobacter</taxon>
    </lineage>
</organism>
<dbReference type="Gene3D" id="2.30.110.10">
    <property type="entry name" value="Electron Transport, Fmn-binding Protein, Chain A"/>
    <property type="match status" value="1"/>
</dbReference>
<accession>A0ABP9SLM0</accession>
<evidence type="ECO:0000313" key="2">
    <source>
        <dbReference type="Proteomes" id="UP001500200"/>
    </source>
</evidence>
<reference evidence="2" key="1">
    <citation type="journal article" date="2019" name="Int. J. Syst. Evol. Microbiol.">
        <title>The Global Catalogue of Microorganisms (GCM) 10K type strain sequencing project: providing services to taxonomists for standard genome sequencing and annotation.</title>
        <authorList>
            <consortium name="The Broad Institute Genomics Platform"/>
            <consortium name="The Broad Institute Genome Sequencing Center for Infectious Disease"/>
            <person name="Wu L."/>
            <person name="Ma J."/>
        </authorList>
    </citation>
    <scope>NUCLEOTIDE SEQUENCE [LARGE SCALE GENOMIC DNA]</scope>
    <source>
        <strain evidence="2">JCM 18514</strain>
    </source>
</reference>
<dbReference type="Proteomes" id="UP001500200">
    <property type="component" value="Unassembled WGS sequence"/>
</dbReference>
<evidence type="ECO:0008006" key="3">
    <source>
        <dbReference type="Google" id="ProtNLM"/>
    </source>
</evidence>
<sequence>MSLPNMDPGRFDGARHITEELSEERCWELLCSQDTGRFGFNYKNRVMILPVSYLVHDRAIYFRTSAAGTIADAVPRLSSSFEIDGARPDRSEGWSVLVSGPSSHVEEPALLTYLWGQVMEEPWAGGARNDFIRIHAAVVTGRHVHLA</sequence>
<dbReference type="InterPro" id="IPR024747">
    <property type="entry name" value="Pyridox_Oxase-rel"/>
</dbReference>
<gene>
    <name evidence="1" type="ORF">GCM10023346_34690</name>
</gene>